<organism evidence="1 2">
    <name type="scientific">Trifolium medium</name>
    <dbReference type="NCBI Taxonomy" id="97028"/>
    <lineage>
        <taxon>Eukaryota</taxon>
        <taxon>Viridiplantae</taxon>
        <taxon>Streptophyta</taxon>
        <taxon>Embryophyta</taxon>
        <taxon>Tracheophyta</taxon>
        <taxon>Spermatophyta</taxon>
        <taxon>Magnoliopsida</taxon>
        <taxon>eudicotyledons</taxon>
        <taxon>Gunneridae</taxon>
        <taxon>Pentapetalae</taxon>
        <taxon>rosids</taxon>
        <taxon>fabids</taxon>
        <taxon>Fabales</taxon>
        <taxon>Fabaceae</taxon>
        <taxon>Papilionoideae</taxon>
        <taxon>50 kb inversion clade</taxon>
        <taxon>NPAAA clade</taxon>
        <taxon>Hologalegina</taxon>
        <taxon>IRL clade</taxon>
        <taxon>Trifolieae</taxon>
        <taxon>Trifolium</taxon>
    </lineage>
</organism>
<evidence type="ECO:0000313" key="1">
    <source>
        <dbReference type="EMBL" id="MCI56841.1"/>
    </source>
</evidence>
<dbReference type="Proteomes" id="UP000265520">
    <property type="component" value="Unassembled WGS sequence"/>
</dbReference>
<accession>A0A392T6W5</accession>
<keyword evidence="2" id="KW-1185">Reference proteome</keyword>
<dbReference type="AlphaFoldDB" id="A0A392T6W5"/>
<dbReference type="EMBL" id="LXQA010519221">
    <property type="protein sequence ID" value="MCI56841.1"/>
    <property type="molecule type" value="Genomic_DNA"/>
</dbReference>
<sequence length="36" mass="3666">SDGGSLLSEFGFDIRLSLACGAQRSPPCRGLVVLSG</sequence>
<comment type="caution">
    <text evidence="1">The sequence shown here is derived from an EMBL/GenBank/DDBJ whole genome shotgun (WGS) entry which is preliminary data.</text>
</comment>
<evidence type="ECO:0000313" key="2">
    <source>
        <dbReference type="Proteomes" id="UP000265520"/>
    </source>
</evidence>
<name>A0A392T6W5_9FABA</name>
<feature type="non-terminal residue" evidence="1">
    <location>
        <position position="1"/>
    </location>
</feature>
<protein>
    <submittedName>
        <fullName evidence="1">Uncharacterized protein</fullName>
    </submittedName>
</protein>
<reference evidence="1 2" key="1">
    <citation type="journal article" date="2018" name="Front. Plant Sci.">
        <title>Red Clover (Trifolium pratense) and Zigzag Clover (T. medium) - A Picture of Genomic Similarities and Differences.</title>
        <authorList>
            <person name="Dluhosova J."/>
            <person name="Istvanek J."/>
            <person name="Nedelnik J."/>
            <person name="Repkova J."/>
        </authorList>
    </citation>
    <scope>NUCLEOTIDE SEQUENCE [LARGE SCALE GENOMIC DNA]</scope>
    <source>
        <strain evidence="2">cv. 10/8</strain>
        <tissue evidence="1">Leaf</tissue>
    </source>
</reference>
<proteinExistence type="predicted"/>